<dbReference type="PROSITE" id="PS51519">
    <property type="entry name" value="RWP_RK"/>
    <property type="match status" value="1"/>
</dbReference>
<dbReference type="Pfam" id="PF02042">
    <property type="entry name" value="RWP-RK"/>
    <property type="match status" value="1"/>
</dbReference>
<dbReference type="Pfam" id="PF22922">
    <property type="entry name" value="GAF_NLP"/>
    <property type="match status" value="1"/>
</dbReference>
<dbReference type="InterPro" id="IPR053793">
    <property type="entry name" value="PB1-like"/>
</dbReference>
<dbReference type="OMA" id="VMESVNC"/>
<dbReference type="eggNOG" id="ENOG502QQ6H">
    <property type="taxonomic scope" value="Eukaryota"/>
</dbReference>
<gene>
    <name evidence="9" type="primary">LOC100383982</name>
    <name evidence="8" type="ORF">ZEAMMB73_Zm00001d015201</name>
</gene>
<dbReference type="PANTHER" id="PTHR32002:SF74">
    <property type="entry name" value="OS02G0136000 PROTEIN"/>
    <property type="match status" value="1"/>
</dbReference>
<dbReference type="SMR" id="A0A1D6GZW1"/>
<dbReference type="PaxDb" id="4577-GRMZM2G042278_P01"/>
<feature type="compositionally biased region" description="Basic and acidic residues" evidence="5">
    <location>
        <begin position="483"/>
        <end position="495"/>
    </location>
</feature>
<dbReference type="AlphaFoldDB" id="A0A1D6GZW1"/>
<feature type="region of interest" description="Disordered" evidence="5">
    <location>
        <begin position="483"/>
        <end position="510"/>
    </location>
</feature>
<keyword evidence="2" id="KW-0238">DNA-binding</keyword>
<dbReference type="Gene3D" id="3.10.20.90">
    <property type="entry name" value="Phosphatidylinositol 3-kinase Catalytic Subunit, Chain A, domain 1"/>
    <property type="match status" value="1"/>
</dbReference>
<feature type="domain" description="RWP-RK" evidence="6">
    <location>
        <begin position="494"/>
        <end position="578"/>
    </location>
</feature>
<evidence type="ECO:0000313" key="10">
    <source>
        <dbReference type="Proteomes" id="UP000007305"/>
    </source>
</evidence>
<dbReference type="EnsemblPlants" id="Zm00001eb231720_T001">
    <property type="protein sequence ID" value="Zm00001eb231720_P001"/>
    <property type="gene ID" value="Zm00001eb231720"/>
</dbReference>
<dbReference type="STRING" id="4577.A0A1D6GZW1"/>
<dbReference type="InterPro" id="IPR055081">
    <property type="entry name" value="NLP1-9_GAF"/>
</dbReference>
<keyword evidence="3" id="KW-0804">Transcription</keyword>
<reference evidence="10" key="1">
    <citation type="journal article" date="2009" name="Science">
        <title>The B73 maize genome: complexity, diversity, and dynamics.</title>
        <authorList>
            <person name="Schnable P.S."/>
            <person name="Ware D."/>
            <person name="Fulton R.S."/>
            <person name="Stein J.C."/>
            <person name="Wei F."/>
            <person name="Pasternak S."/>
            <person name="Liang C."/>
            <person name="Zhang J."/>
            <person name="Fulton L."/>
            <person name="Graves T.A."/>
            <person name="Minx P."/>
            <person name="Reily A.D."/>
            <person name="Courtney L."/>
            <person name="Kruchowski S.S."/>
            <person name="Tomlinson C."/>
            <person name="Strong C."/>
            <person name="Delehaunty K."/>
            <person name="Fronick C."/>
            <person name="Courtney B."/>
            <person name="Rock S.M."/>
            <person name="Belter E."/>
            <person name="Du F."/>
            <person name="Kim K."/>
            <person name="Abbott R.M."/>
            <person name="Cotton M."/>
            <person name="Levy A."/>
            <person name="Marchetto P."/>
            <person name="Ochoa K."/>
            <person name="Jackson S.M."/>
            <person name="Gillam B."/>
            <person name="Chen W."/>
            <person name="Yan L."/>
            <person name="Higginbotham J."/>
            <person name="Cardenas M."/>
            <person name="Waligorski J."/>
            <person name="Applebaum E."/>
            <person name="Phelps L."/>
            <person name="Falcone J."/>
            <person name="Kanchi K."/>
            <person name="Thane T."/>
            <person name="Scimone A."/>
            <person name="Thane N."/>
            <person name="Henke J."/>
            <person name="Wang T."/>
            <person name="Ruppert J."/>
            <person name="Shah N."/>
            <person name="Rotter K."/>
            <person name="Hodges J."/>
            <person name="Ingenthron E."/>
            <person name="Cordes M."/>
            <person name="Kohlberg S."/>
            <person name="Sgro J."/>
            <person name="Delgado B."/>
            <person name="Mead K."/>
            <person name="Chinwalla A."/>
            <person name="Leonard S."/>
            <person name="Crouse K."/>
            <person name="Collura K."/>
            <person name="Kudrna D."/>
            <person name="Currie J."/>
            <person name="He R."/>
            <person name="Angelova A."/>
            <person name="Rajasekar S."/>
            <person name="Mueller T."/>
            <person name="Lomeli R."/>
            <person name="Scara G."/>
            <person name="Ko A."/>
            <person name="Delaney K."/>
            <person name="Wissotski M."/>
            <person name="Lopez G."/>
            <person name="Campos D."/>
            <person name="Braidotti M."/>
            <person name="Ashley E."/>
            <person name="Golser W."/>
            <person name="Kim H."/>
            <person name="Lee S."/>
            <person name="Lin J."/>
            <person name="Dujmic Z."/>
            <person name="Kim W."/>
            <person name="Talag J."/>
            <person name="Zuccolo A."/>
            <person name="Fan C."/>
            <person name="Sebastian A."/>
            <person name="Kramer M."/>
            <person name="Spiegel L."/>
            <person name="Nascimento L."/>
            <person name="Zutavern T."/>
            <person name="Miller B."/>
            <person name="Ambroise C."/>
            <person name="Muller S."/>
            <person name="Spooner W."/>
            <person name="Narechania A."/>
            <person name="Ren L."/>
            <person name="Wei S."/>
            <person name="Kumari S."/>
            <person name="Faga B."/>
            <person name="Levy M.J."/>
            <person name="McMahan L."/>
            <person name="Van Buren P."/>
            <person name="Vaughn M.W."/>
            <person name="Ying K."/>
            <person name="Yeh C.-T."/>
            <person name="Emrich S.J."/>
            <person name="Jia Y."/>
            <person name="Kalyanaraman A."/>
            <person name="Hsia A.-P."/>
            <person name="Barbazuk W.B."/>
            <person name="Baucom R.S."/>
            <person name="Brutnell T.P."/>
            <person name="Carpita N.C."/>
            <person name="Chaparro C."/>
            <person name="Chia J.-M."/>
            <person name="Deragon J.-M."/>
            <person name="Estill J.C."/>
            <person name="Fu Y."/>
            <person name="Jeddeloh J.A."/>
            <person name="Han Y."/>
            <person name="Lee H."/>
            <person name="Li P."/>
            <person name="Lisch D.R."/>
            <person name="Liu S."/>
            <person name="Liu Z."/>
            <person name="Nagel D.H."/>
            <person name="McCann M.C."/>
            <person name="SanMiguel P."/>
            <person name="Myers A.M."/>
            <person name="Nettleton D."/>
            <person name="Nguyen J."/>
            <person name="Penning B.W."/>
            <person name="Ponnala L."/>
            <person name="Schneider K.L."/>
            <person name="Schwartz D.C."/>
            <person name="Sharma A."/>
            <person name="Soderlund C."/>
            <person name="Springer N.M."/>
            <person name="Sun Q."/>
            <person name="Wang H."/>
            <person name="Waterman M."/>
            <person name="Westerman R."/>
            <person name="Wolfgruber T.K."/>
            <person name="Yang L."/>
            <person name="Yu Y."/>
            <person name="Zhang L."/>
            <person name="Zhou S."/>
            <person name="Zhu Q."/>
            <person name="Bennetzen J.L."/>
            <person name="Dawe R.K."/>
            <person name="Jiang J."/>
            <person name="Jiang N."/>
            <person name="Presting G.G."/>
            <person name="Wessler S.R."/>
            <person name="Aluru S."/>
            <person name="Martienssen R.A."/>
            <person name="Clifton S.W."/>
            <person name="McCombie W.R."/>
            <person name="Wing R.A."/>
            <person name="Wilson R.K."/>
        </authorList>
    </citation>
    <scope>NUCLEOTIDE SEQUENCE [LARGE SCALE GENOMIC DNA]</scope>
    <source>
        <strain evidence="10">cv. B73</strain>
    </source>
</reference>
<sequence>MDGVLQRFDVDLLLDGHGHGDDSLCGSERRSASGGGAQDKAGIDGAVKERIARALRIYKDAAGLDGGALVQVWAPARDGGRRVLATRGQPFVLPPPRCHRLFQYRTVSLAHAFPVGGAAVPGERGLPGRVFDAGEPEWTPNVQYYGTGEYARISYALIYDIQAALALPILDPATGACLAVLELVTTSPRLHFAADVDRLSEALQAVALRGSEICRRPAPEACNDDGAAAQVAMSEVADILNQVGEAHKLPLAQAWTRCRRCSTDTEHASLTAAGAPFYLTGADPNPNLLGFHEACVEHHLRLRSGRGGLVEEAAAARRPLFCADVTKYSMDAYPLAHHARFCELSGCLAVCARLRRGGDESMDTDGGGGAGWDECVLEFFLPPDCRDGAAQKAAAGAVAATIMERSGGGGLKAVVISGLQDLVFDIAADGECVLRPDPVAMADDVPQLELNGHGGDEWDSDEEGLHLVVAMGTTTTDIEASKMHHDEHHGGEDPRSQVGKKAAKRKGEKTVSLEELQRYFSGSLKDAAKSLGVCPTTMKRICRQHGISRWPFRKLAKANRSLDKIKRVFESVQGSSQAMAAAPAPPPAAAAASYSQQAPAVAAAPRAPALSPCLSSAPRVASSQASCQAPPPPLKEAAWHKPLRGGDASVVTVKASYRGDIVRFRVPSSAGVATVKGEVAMRLGLAPGEFDVKYLDDDNEWVLLSCDADFQECLDVIPALSGASASSGSGTAQPVVRLMVHEVAEVHGSSCGSSD</sequence>
<reference evidence="9" key="4">
    <citation type="submission" date="2021-05" db="UniProtKB">
        <authorList>
            <consortium name="EnsemblPlants"/>
        </authorList>
    </citation>
    <scope>IDENTIFICATION</scope>
    <source>
        <strain evidence="9">cv. B73</strain>
    </source>
</reference>
<evidence type="ECO:0000313" key="8">
    <source>
        <dbReference type="EMBL" id="AQK68268.1"/>
    </source>
</evidence>
<evidence type="ECO:0000256" key="3">
    <source>
        <dbReference type="ARBA" id="ARBA00023163"/>
    </source>
</evidence>
<evidence type="ECO:0000259" key="6">
    <source>
        <dbReference type="PROSITE" id="PS51519"/>
    </source>
</evidence>
<evidence type="ECO:0000256" key="2">
    <source>
        <dbReference type="ARBA" id="ARBA00023125"/>
    </source>
</evidence>
<dbReference type="SMART" id="SM00666">
    <property type="entry name" value="PB1"/>
    <property type="match status" value="1"/>
</dbReference>
<feature type="domain" description="PB1" evidence="7">
    <location>
        <begin position="650"/>
        <end position="743"/>
    </location>
</feature>
<proteinExistence type="predicted"/>
<dbReference type="SUPFAM" id="SSF54277">
    <property type="entry name" value="CAD &amp; PB1 domains"/>
    <property type="match status" value="1"/>
</dbReference>
<accession>A0A1D6GZW1</accession>
<dbReference type="PROSITE" id="PS51745">
    <property type="entry name" value="PB1"/>
    <property type="match status" value="1"/>
</dbReference>
<keyword evidence="1" id="KW-0805">Transcription regulation</keyword>
<dbReference type="Pfam" id="PF00564">
    <property type="entry name" value="PB1"/>
    <property type="match status" value="1"/>
</dbReference>
<evidence type="ECO:0000256" key="1">
    <source>
        <dbReference type="ARBA" id="ARBA00023015"/>
    </source>
</evidence>
<dbReference type="InterPro" id="IPR003035">
    <property type="entry name" value="RWP-RK_dom"/>
</dbReference>
<dbReference type="Gene3D" id="3.30.450.40">
    <property type="match status" value="1"/>
</dbReference>
<dbReference type="EMBL" id="CM000781">
    <property type="protein sequence ID" value="AQK68268.1"/>
    <property type="molecule type" value="Genomic_DNA"/>
</dbReference>
<reference evidence="8" key="2">
    <citation type="submission" date="2015-12" db="EMBL/GenBank/DDBJ databases">
        <title>Update maize B73 reference genome by single molecule sequencing technologies.</title>
        <authorList>
            <consortium name="Maize Genome Sequencing Project"/>
            <person name="Ware D."/>
        </authorList>
    </citation>
    <scope>NUCLEOTIDE SEQUENCE</scope>
    <source>
        <tissue evidence="8">Seedling</tissue>
    </source>
</reference>
<evidence type="ECO:0000256" key="5">
    <source>
        <dbReference type="SAM" id="MobiDB-lite"/>
    </source>
</evidence>
<dbReference type="KEGG" id="zma:100383982"/>
<dbReference type="GO" id="GO:0003700">
    <property type="term" value="F:DNA-binding transcription factor activity"/>
    <property type="evidence" value="ECO:0007669"/>
    <property type="project" value="InterPro"/>
</dbReference>
<dbReference type="ExpressionAtlas" id="A0A1D6GZW1">
    <property type="expression patterns" value="baseline and differential"/>
</dbReference>
<evidence type="ECO:0000256" key="4">
    <source>
        <dbReference type="ARBA" id="ARBA00023242"/>
    </source>
</evidence>
<dbReference type="InterPro" id="IPR045012">
    <property type="entry name" value="NLP"/>
</dbReference>
<dbReference type="RefSeq" id="XP_008644135.1">
    <property type="nucleotide sequence ID" value="XM_008645913.4"/>
</dbReference>
<dbReference type="OrthoDB" id="6270329at2759"/>
<keyword evidence="4" id="KW-0539">Nucleus</keyword>
<keyword evidence="10" id="KW-1185">Reference proteome</keyword>
<name>A0A1D6GZW1_MAIZE</name>
<evidence type="ECO:0000313" key="9">
    <source>
        <dbReference type="EnsemblPlants" id="Zm00001eb231720_P001"/>
    </source>
</evidence>
<evidence type="ECO:0000259" key="7">
    <source>
        <dbReference type="PROSITE" id="PS51745"/>
    </source>
</evidence>
<protein>
    <submittedName>
        <fullName evidence="8">Protein NLP6</fullName>
    </submittedName>
</protein>
<dbReference type="GeneID" id="100383982"/>
<reference evidence="9" key="3">
    <citation type="submission" date="2019-07" db="EMBL/GenBank/DDBJ databases">
        <authorList>
            <person name="Seetharam A."/>
            <person name="Woodhouse M."/>
            <person name="Cannon E."/>
        </authorList>
    </citation>
    <scope>NUCLEOTIDE SEQUENCE [LARGE SCALE GENOMIC DNA]</scope>
    <source>
        <strain evidence="9">cv. B73</strain>
    </source>
</reference>
<dbReference type="PANTHER" id="PTHR32002">
    <property type="entry name" value="PROTEIN NLP8"/>
    <property type="match status" value="1"/>
</dbReference>
<organism evidence="9 10">
    <name type="scientific">Zea mays</name>
    <name type="common">Maize</name>
    <dbReference type="NCBI Taxonomy" id="4577"/>
    <lineage>
        <taxon>Eukaryota</taxon>
        <taxon>Viridiplantae</taxon>
        <taxon>Streptophyta</taxon>
        <taxon>Embryophyta</taxon>
        <taxon>Tracheophyta</taxon>
        <taxon>Spermatophyta</taxon>
        <taxon>Magnoliopsida</taxon>
        <taxon>Liliopsida</taxon>
        <taxon>Poales</taxon>
        <taxon>Poaceae</taxon>
        <taxon>PACMAD clade</taxon>
        <taxon>Panicoideae</taxon>
        <taxon>Andropogonodae</taxon>
        <taxon>Andropogoneae</taxon>
        <taxon>Tripsacinae</taxon>
        <taxon>Zea</taxon>
    </lineage>
</organism>
<dbReference type="InterPro" id="IPR029016">
    <property type="entry name" value="GAF-like_dom_sf"/>
</dbReference>
<dbReference type="Gramene" id="Zm00001eb231720_T001">
    <property type="protein sequence ID" value="Zm00001eb231720_P001"/>
    <property type="gene ID" value="Zm00001eb231720"/>
</dbReference>
<dbReference type="GO" id="GO:0003677">
    <property type="term" value="F:DNA binding"/>
    <property type="evidence" value="ECO:0007669"/>
    <property type="project" value="UniProtKB-KW"/>
</dbReference>
<dbReference type="InterPro" id="IPR000270">
    <property type="entry name" value="PB1_dom"/>
</dbReference>
<dbReference type="Proteomes" id="UP000007305">
    <property type="component" value="Chromosome 5"/>
</dbReference>